<feature type="region of interest" description="Disordered" evidence="1">
    <location>
        <begin position="1"/>
        <end position="28"/>
    </location>
</feature>
<feature type="compositionally biased region" description="Polar residues" evidence="1">
    <location>
        <begin position="18"/>
        <end position="27"/>
    </location>
</feature>
<protein>
    <submittedName>
        <fullName evidence="3">Uncharacterized protein</fullName>
    </submittedName>
</protein>
<evidence type="ECO:0000256" key="1">
    <source>
        <dbReference type="SAM" id="MobiDB-lite"/>
    </source>
</evidence>
<evidence type="ECO:0000313" key="3">
    <source>
        <dbReference type="EMBL" id="PIR82311.1"/>
    </source>
</evidence>
<dbReference type="Proteomes" id="UP000231379">
    <property type="component" value="Unassembled WGS sequence"/>
</dbReference>
<gene>
    <name evidence="3" type="ORF">COU20_03040</name>
</gene>
<keyword evidence="2" id="KW-1133">Transmembrane helix</keyword>
<name>A0A2H0U7B9_9BACT</name>
<sequence length="131" mass="14211">MEQDPQYRGQDQDGGVSPIQTMPSASPHQPVGPWIGAGIVVILLVVGALYFWGAKLNERASGSNLPPFITDDNGNGGYADSAIEADVYTVLPPQSDSDEIEDIEADLAAMDMSGFEWQTESDLYYFEEGTY</sequence>
<accession>A0A2H0U7B9</accession>
<dbReference type="EMBL" id="PFBM01000018">
    <property type="protein sequence ID" value="PIR82311.1"/>
    <property type="molecule type" value="Genomic_DNA"/>
</dbReference>
<evidence type="ECO:0000313" key="4">
    <source>
        <dbReference type="Proteomes" id="UP000231379"/>
    </source>
</evidence>
<proteinExistence type="predicted"/>
<dbReference type="AlphaFoldDB" id="A0A2H0U7B9"/>
<keyword evidence="2" id="KW-0812">Transmembrane</keyword>
<organism evidence="3 4">
    <name type="scientific">Candidatus Kaiserbacteria bacterium CG10_big_fil_rev_8_21_14_0_10_59_10</name>
    <dbReference type="NCBI Taxonomy" id="1974612"/>
    <lineage>
        <taxon>Bacteria</taxon>
        <taxon>Candidatus Kaiseribacteriota</taxon>
    </lineage>
</organism>
<comment type="caution">
    <text evidence="3">The sequence shown here is derived from an EMBL/GenBank/DDBJ whole genome shotgun (WGS) entry which is preliminary data.</text>
</comment>
<reference evidence="4" key="1">
    <citation type="submission" date="2017-09" db="EMBL/GenBank/DDBJ databases">
        <title>Depth-based differentiation of microbial function through sediment-hosted aquifers and enrichment of novel symbionts in the deep terrestrial subsurface.</title>
        <authorList>
            <person name="Probst A.J."/>
            <person name="Ladd B."/>
            <person name="Jarett J.K."/>
            <person name="Geller-Mcgrath D.E."/>
            <person name="Sieber C.M.K."/>
            <person name="Emerson J.B."/>
            <person name="Anantharaman K."/>
            <person name="Thomas B.C."/>
            <person name="Malmstrom R."/>
            <person name="Stieglmeier M."/>
            <person name="Klingl A."/>
            <person name="Woyke T."/>
            <person name="Ryan C.M."/>
            <person name="Banfield J.F."/>
        </authorList>
    </citation>
    <scope>NUCLEOTIDE SEQUENCE [LARGE SCALE GENOMIC DNA]</scope>
</reference>
<evidence type="ECO:0000256" key="2">
    <source>
        <dbReference type="SAM" id="Phobius"/>
    </source>
</evidence>
<keyword evidence="2" id="KW-0472">Membrane</keyword>
<feature type="transmembrane region" description="Helical" evidence="2">
    <location>
        <begin position="31"/>
        <end position="52"/>
    </location>
</feature>